<reference evidence="1" key="1">
    <citation type="submission" date="2023-11" db="EMBL/GenBank/DDBJ databases">
        <title>Gracilibacillus pellucida a moderately halophilic bacterium isolated from saline soil in Xinjiang province.</title>
        <authorList>
            <person name="Zhang Z."/>
            <person name="Tan F."/>
            <person name="Wang Y."/>
            <person name="Xia M."/>
        </authorList>
    </citation>
    <scope>NUCLEOTIDE SEQUENCE</scope>
    <source>
        <strain evidence="1">S3-1-1</strain>
    </source>
</reference>
<sequence>MVKYKKFPNLETDRLILRNVNNEDIDFIYRLFNDERVCKFLYDEELFISRNDAIEFIEWNKNPEEKGYNRWVLVKKGAMSEQIGTCGYDNWDRMNNIAEIGYDLWHEYWGQGYMKEALISAIESGFNHMKLNRINAYVALDNVNSIKLLEKLGFVNEGVYRDKHLFKGEYYDHYSFSLLKRDWNQFKKGTNE</sequence>
<protein>
    <submittedName>
        <fullName evidence="1">GNAT family protein</fullName>
        <ecNumber evidence="1">2.-.-.-</ecNumber>
    </submittedName>
</protein>
<dbReference type="EC" id="2.-.-.-" evidence="1"/>
<name>A0ACC6M1H7_9BACI</name>
<dbReference type="EMBL" id="JAWZSR010000001">
    <property type="protein sequence ID" value="MDX8044800.1"/>
    <property type="molecule type" value="Genomic_DNA"/>
</dbReference>
<organism evidence="1 2">
    <name type="scientific">Gracilibacillus pellucidus</name>
    <dbReference type="NCBI Taxonomy" id="3095368"/>
    <lineage>
        <taxon>Bacteria</taxon>
        <taxon>Bacillati</taxon>
        <taxon>Bacillota</taxon>
        <taxon>Bacilli</taxon>
        <taxon>Bacillales</taxon>
        <taxon>Bacillaceae</taxon>
        <taxon>Gracilibacillus</taxon>
    </lineage>
</organism>
<keyword evidence="1" id="KW-0808">Transferase</keyword>
<evidence type="ECO:0000313" key="2">
    <source>
        <dbReference type="Proteomes" id="UP001277972"/>
    </source>
</evidence>
<proteinExistence type="predicted"/>
<accession>A0ACC6M1H7</accession>
<gene>
    <name evidence="1" type="ORF">SH601_02275</name>
</gene>
<dbReference type="Proteomes" id="UP001277972">
    <property type="component" value="Unassembled WGS sequence"/>
</dbReference>
<keyword evidence="2" id="KW-1185">Reference proteome</keyword>
<comment type="caution">
    <text evidence="1">The sequence shown here is derived from an EMBL/GenBank/DDBJ whole genome shotgun (WGS) entry which is preliminary data.</text>
</comment>
<evidence type="ECO:0000313" key="1">
    <source>
        <dbReference type="EMBL" id="MDX8044800.1"/>
    </source>
</evidence>